<dbReference type="RefSeq" id="WP_066863122.1">
    <property type="nucleotide sequence ID" value="NZ_CABKVV010000013.1"/>
</dbReference>
<evidence type="ECO:0000256" key="2">
    <source>
        <dbReference type="ARBA" id="ARBA00023125"/>
    </source>
</evidence>
<name>A0ABT1S017_9FIRM</name>
<dbReference type="InterPro" id="IPR014710">
    <property type="entry name" value="RmlC-like_jellyroll"/>
</dbReference>
<dbReference type="InterPro" id="IPR050204">
    <property type="entry name" value="AraC_XylS_family_regulators"/>
</dbReference>
<dbReference type="SUPFAM" id="SSF51215">
    <property type="entry name" value="Regulatory protein AraC"/>
    <property type="match status" value="1"/>
</dbReference>
<dbReference type="PROSITE" id="PS01124">
    <property type="entry name" value="HTH_ARAC_FAMILY_2"/>
    <property type="match status" value="1"/>
</dbReference>
<dbReference type="PANTHER" id="PTHR46796">
    <property type="entry name" value="HTH-TYPE TRANSCRIPTIONAL ACTIVATOR RHAS-RELATED"/>
    <property type="match status" value="1"/>
</dbReference>
<feature type="domain" description="HTH araC/xylS-type" evidence="5">
    <location>
        <begin position="175"/>
        <end position="272"/>
    </location>
</feature>
<accession>A0ABT1S017</accession>
<reference evidence="6 7" key="1">
    <citation type="submission" date="2022-06" db="EMBL/GenBank/DDBJ databases">
        <title>Isolation of gut microbiota from human fecal samples.</title>
        <authorList>
            <person name="Pamer E.G."/>
            <person name="Barat B."/>
            <person name="Waligurski E."/>
            <person name="Medina S."/>
            <person name="Paddock L."/>
            <person name="Mostad J."/>
        </authorList>
    </citation>
    <scope>NUCLEOTIDE SEQUENCE [LARGE SCALE GENOMIC DNA]</scope>
    <source>
        <strain evidence="6 7">DFI.9.73</strain>
    </source>
</reference>
<dbReference type="InterPro" id="IPR009057">
    <property type="entry name" value="Homeodomain-like_sf"/>
</dbReference>
<dbReference type="Pfam" id="PF12833">
    <property type="entry name" value="HTH_18"/>
    <property type="match status" value="1"/>
</dbReference>
<gene>
    <name evidence="6" type="ORF">NE695_10005</name>
</gene>
<proteinExistence type="predicted"/>
<dbReference type="InterPro" id="IPR003313">
    <property type="entry name" value="AraC-bd"/>
</dbReference>
<evidence type="ECO:0000313" key="7">
    <source>
        <dbReference type="Proteomes" id="UP001524473"/>
    </source>
</evidence>
<dbReference type="PANTHER" id="PTHR46796:SF2">
    <property type="entry name" value="TRANSCRIPTIONAL REGULATORY PROTEIN"/>
    <property type="match status" value="1"/>
</dbReference>
<feature type="region of interest" description="Disordered" evidence="4">
    <location>
        <begin position="267"/>
        <end position="294"/>
    </location>
</feature>
<evidence type="ECO:0000259" key="5">
    <source>
        <dbReference type="PROSITE" id="PS01124"/>
    </source>
</evidence>
<keyword evidence="2" id="KW-0238">DNA-binding</keyword>
<protein>
    <submittedName>
        <fullName evidence="6">AraC family transcriptional regulator</fullName>
    </submittedName>
</protein>
<dbReference type="InterPro" id="IPR037923">
    <property type="entry name" value="HTH-like"/>
</dbReference>
<dbReference type="CDD" id="cd02208">
    <property type="entry name" value="cupin_RmlC-like"/>
    <property type="match status" value="1"/>
</dbReference>
<evidence type="ECO:0000256" key="3">
    <source>
        <dbReference type="ARBA" id="ARBA00023163"/>
    </source>
</evidence>
<dbReference type="InterPro" id="IPR018060">
    <property type="entry name" value="HTH_AraC"/>
</dbReference>
<evidence type="ECO:0000313" key="6">
    <source>
        <dbReference type="EMBL" id="MCQ4840244.1"/>
    </source>
</evidence>
<evidence type="ECO:0000256" key="4">
    <source>
        <dbReference type="SAM" id="MobiDB-lite"/>
    </source>
</evidence>
<sequence length="294" mass="33265">MRGIVMDKEEEVRTSLQLYSHRITRKSSLRYDLHCHSFFEIYYVVCGELQYLVEGNHYIPRQNSVLLIPAGAFHGVRIDSDAPYERYALHFLPELLSPEYRETLLIPFRPGGLFLEDPGTGFRDRCASLLASGTLPEPLKSAAVKSRLEALLTELCAVEYASRTDRGAEVSHPVQGILNYVNQHLTEDLSLKHLCEQFFLSKNQLNLLFHRATGTTVWNYLLHKRAALAQQLLRQGISASEAASRAGFRDYSAFYRCYRNIYGSSPAEAKRSGFFTPSADAPSSRHTSSDRPGR</sequence>
<dbReference type="SUPFAM" id="SSF46689">
    <property type="entry name" value="Homeodomain-like"/>
    <property type="match status" value="2"/>
</dbReference>
<dbReference type="Proteomes" id="UP001524473">
    <property type="component" value="Unassembled WGS sequence"/>
</dbReference>
<keyword evidence="3" id="KW-0804">Transcription</keyword>
<comment type="caution">
    <text evidence="6">The sequence shown here is derived from an EMBL/GenBank/DDBJ whole genome shotgun (WGS) entry which is preliminary data.</text>
</comment>
<organism evidence="6 7">
    <name type="scientific">Neglectibacter timonensis</name>
    <dbReference type="NCBI Taxonomy" id="1776382"/>
    <lineage>
        <taxon>Bacteria</taxon>
        <taxon>Bacillati</taxon>
        <taxon>Bacillota</taxon>
        <taxon>Clostridia</taxon>
        <taxon>Eubacteriales</taxon>
        <taxon>Oscillospiraceae</taxon>
        <taxon>Neglectibacter</taxon>
    </lineage>
</organism>
<dbReference type="Gene3D" id="1.10.10.60">
    <property type="entry name" value="Homeodomain-like"/>
    <property type="match status" value="2"/>
</dbReference>
<dbReference type="SMART" id="SM00342">
    <property type="entry name" value="HTH_ARAC"/>
    <property type="match status" value="1"/>
</dbReference>
<dbReference type="GeneID" id="90532139"/>
<dbReference type="Pfam" id="PF02311">
    <property type="entry name" value="AraC_binding"/>
    <property type="match status" value="1"/>
</dbReference>
<keyword evidence="1" id="KW-0805">Transcription regulation</keyword>
<dbReference type="EMBL" id="JANFZH010000021">
    <property type="protein sequence ID" value="MCQ4840244.1"/>
    <property type="molecule type" value="Genomic_DNA"/>
</dbReference>
<evidence type="ECO:0000256" key="1">
    <source>
        <dbReference type="ARBA" id="ARBA00023015"/>
    </source>
</evidence>
<dbReference type="Gene3D" id="2.60.120.10">
    <property type="entry name" value="Jelly Rolls"/>
    <property type="match status" value="1"/>
</dbReference>
<keyword evidence="7" id="KW-1185">Reference proteome</keyword>